<evidence type="ECO:0000256" key="1">
    <source>
        <dbReference type="ARBA" id="ARBA00022737"/>
    </source>
</evidence>
<dbReference type="Proteomes" id="UP000005206">
    <property type="component" value="Chromosome 12"/>
</dbReference>
<dbReference type="OMA" id="PRDNDVH"/>
<dbReference type="HOGENOM" id="CLU_030461_1_1_1"/>
<dbReference type="KEGG" id="nhe:NECHADRAFT_52960"/>
<dbReference type="InterPro" id="IPR015915">
    <property type="entry name" value="Kelch-typ_b-propeller"/>
</dbReference>
<dbReference type="SUPFAM" id="SSF117281">
    <property type="entry name" value="Kelch motif"/>
    <property type="match status" value="1"/>
</dbReference>
<proteinExistence type="predicted"/>
<dbReference type="RefSeq" id="XP_003041956.1">
    <property type="nucleotide sequence ID" value="XM_003041910.1"/>
</dbReference>
<evidence type="ECO:0008006" key="5">
    <source>
        <dbReference type="Google" id="ProtNLM"/>
    </source>
</evidence>
<accession>C7ZID8</accession>
<sequence>MASLSKLPSVTWIRIASSVRLYRSSQAVSVVGEKMYIFGGELVPRQPVDNKIDVVKLIFESVKEYGVHTLPPKQDSPPPRVGSPSTVINGDIYLFSGRGGLEMKPIEENGGLWRYEVSKSQWTLVQPSDASAPFPAGRSYHCITSDGVRKIYVHSGCPQEGRLRDLWAFDIIDSTWTELSQAPGPARGGSSITFSEGKLYRLNGFDGKKEQGGSLDVFNIETSTWKTIYYKADGIRGPEPRSVSTLLPIAVQGKPYLVTVFGEGNPSPLGHAGAGNMFSDGWAYEIEQNLWHKLDSRTEGPAPRGWFDADVAKNGAGKEIIVVHGGLGEDNQRLGDVWSLHFSE</sequence>
<dbReference type="GeneID" id="9674278"/>
<name>C7ZID8_FUSV7</name>
<dbReference type="PANTHER" id="PTHR47435">
    <property type="entry name" value="KELCH REPEAT PROTEIN (AFU_ORTHOLOGUE AFUA_5G12780)"/>
    <property type="match status" value="1"/>
</dbReference>
<protein>
    <recommendedName>
        <fullName evidence="5">Kelch repeat protein</fullName>
    </recommendedName>
</protein>
<dbReference type="PANTHER" id="PTHR47435:SF4">
    <property type="entry name" value="KELCH REPEAT PROTEIN (AFU_ORTHOLOGUE AFUA_5G12780)"/>
    <property type="match status" value="1"/>
</dbReference>
<dbReference type="InParanoid" id="C7ZID8"/>
<dbReference type="eggNOG" id="KOG0379">
    <property type="taxonomic scope" value="Eukaryota"/>
</dbReference>
<dbReference type="VEuPathDB" id="FungiDB:NECHADRAFT_52960"/>
<reference evidence="3 4" key="1">
    <citation type="journal article" date="2009" name="PLoS Genet.">
        <title>The genome of Nectria haematococca: contribution of supernumerary chromosomes to gene expansion.</title>
        <authorList>
            <person name="Coleman J.J."/>
            <person name="Rounsley S.D."/>
            <person name="Rodriguez-Carres M."/>
            <person name="Kuo A."/>
            <person name="Wasmann C.C."/>
            <person name="Grimwood J."/>
            <person name="Schmutz J."/>
            <person name="Taga M."/>
            <person name="White G.J."/>
            <person name="Zhou S."/>
            <person name="Schwartz D.C."/>
            <person name="Freitag M."/>
            <person name="Ma L.J."/>
            <person name="Danchin E.G."/>
            <person name="Henrissat B."/>
            <person name="Coutinho P.M."/>
            <person name="Nelson D.R."/>
            <person name="Straney D."/>
            <person name="Napoli C.A."/>
            <person name="Barker B.M."/>
            <person name="Gribskov M."/>
            <person name="Rep M."/>
            <person name="Kroken S."/>
            <person name="Molnar I."/>
            <person name="Rensing C."/>
            <person name="Kennell J.C."/>
            <person name="Zamora J."/>
            <person name="Farman M.L."/>
            <person name="Selker E.U."/>
            <person name="Salamov A."/>
            <person name="Shapiro H."/>
            <person name="Pangilinan J."/>
            <person name="Lindquist E."/>
            <person name="Lamers C."/>
            <person name="Grigoriev I.V."/>
            <person name="Geiser D.M."/>
            <person name="Covert S.F."/>
            <person name="Temporini E."/>
            <person name="Vanetten H.D."/>
        </authorList>
    </citation>
    <scope>NUCLEOTIDE SEQUENCE [LARGE SCALE GENOMIC DNA]</scope>
    <source>
        <strain evidence="4">ATCC MYA-4622 / CBS 123669 / FGSC 9596 / NRRL 45880 / 77-13-4</strain>
    </source>
</reference>
<dbReference type="GO" id="GO:0019760">
    <property type="term" value="P:glucosinolate metabolic process"/>
    <property type="evidence" value="ECO:0007669"/>
    <property type="project" value="UniProtKB-ARBA"/>
</dbReference>
<dbReference type="EMBL" id="GG698930">
    <property type="protein sequence ID" value="EEU36243.1"/>
    <property type="molecule type" value="Genomic_DNA"/>
</dbReference>
<gene>
    <name evidence="3" type="ORF">NECHADRAFT_52960</name>
</gene>
<evidence type="ECO:0000256" key="2">
    <source>
        <dbReference type="ARBA" id="ARBA00023004"/>
    </source>
</evidence>
<dbReference type="Gene3D" id="2.120.10.80">
    <property type="entry name" value="Kelch-type beta propeller"/>
    <property type="match status" value="2"/>
</dbReference>
<keyword evidence="2" id="KW-0408">Iron</keyword>
<dbReference type="OrthoDB" id="10250130at2759"/>
<evidence type="ECO:0000313" key="4">
    <source>
        <dbReference type="Proteomes" id="UP000005206"/>
    </source>
</evidence>
<dbReference type="Pfam" id="PF24681">
    <property type="entry name" value="Kelch_KLHDC2_KLHL20_DRC7"/>
    <property type="match status" value="1"/>
</dbReference>
<evidence type="ECO:0000313" key="3">
    <source>
        <dbReference type="EMBL" id="EEU36243.1"/>
    </source>
</evidence>
<organism evidence="3 4">
    <name type="scientific">Fusarium vanettenii (strain ATCC MYA-4622 / CBS 123669 / FGSC 9596 / NRRL 45880 / 77-13-4)</name>
    <name type="common">Fusarium solani subsp. pisi</name>
    <dbReference type="NCBI Taxonomy" id="660122"/>
    <lineage>
        <taxon>Eukaryota</taxon>
        <taxon>Fungi</taxon>
        <taxon>Dikarya</taxon>
        <taxon>Ascomycota</taxon>
        <taxon>Pezizomycotina</taxon>
        <taxon>Sordariomycetes</taxon>
        <taxon>Hypocreomycetidae</taxon>
        <taxon>Hypocreales</taxon>
        <taxon>Nectriaceae</taxon>
        <taxon>Fusarium</taxon>
        <taxon>Fusarium solani species complex</taxon>
        <taxon>Fusarium vanettenii</taxon>
    </lineage>
</organism>
<keyword evidence="1" id="KW-0677">Repeat</keyword>
<dbReference type="AlphaFoldDB" id="C7ZID8"/>
<keyword evidence="4" id="KW-1185">Reference proteome</keyword>